<accession>A0A813MMQ9</accession>
<dbReference type="SUPFAM" id="SSF56112">
    <property type="entry name" value="Protein kinase-like (PK-like)"/>
    <property type="match status" value="1"/>
</dbReference>
<evidence type="ECO:0000313" key="3">
    <source>
        <dbReference type="Proteomes" id="UP000663860"/>
    </source>
</evidence>
<dbReference type="Pfam" id="PF00069">
    <property type="entry name" value="Pkinase"/>
    <property type="match status" value="1"/>
</dbReference>
<feature type="domain" description="Protein kinase" evidence="1">
    <location>
        <begin position="196"/>
        <end position="493"/>
    </location>
</feature>
<dbReference type="PANTHER" id="PTHR44167:SF24">
    <property type="entry name" value="SERINE_THREONINE-PROTEIN KINASE CHK2"/>
    <property type="match status" value="1"/>
</dbReference>
<dbReference type="SMART" id="SM00220">
    <property type="entry name" value="S_TKc"/>
    <property type="match status" value="1"/>
</dbReference>
<dbReference type="Gene3D" id="1.10.510.10">
    <property type="entry name" value="Transferase(Phosphotransferase) domain 1"/>
    <property type="match status" value="1"/>
</dbReference>
<organism evidence="2 3">
    <name type="scientific">Adineta steineri</name>
    <dbReference type="NCBI Taxonomy" id="433720"/>
    <lineage>
        <taxon>Eukaryota</taxon>
        <taxon>Metazoa</taxon>
        <taxon>Spiralia</taxon>
        <taxon>Gnathifera</taxon>
        <taxon>Rotifera</taxon>
        <taxon>Eurotatoria</taxon>
        <taxon>Bdelloidea</taxon>
        <taxon>Adinetida</taxon>
        <taxon>Adinetidae</taxon>
        <taxon>Adineta</taxon>
    </lineage>
</organism>
<dbReference type="GO" id="GO:0044773">
    <property type="term" value="P:mitotic DNA damage checkpoint signaling"/>
    <property type="evidence" value="ECO:0007669"/>
    <property type="project" value="TreeGrafter"/>
</dbReference>
<name>A0A813MMQ9_9BILA</name>
<dbReference type="AlphaFoldDB" id="A0A813MMQ9"/>
<evidence type="ECO:0000259" key="1">
    <source>
        <dbReference type="PROSITE" id="PS50011"/>
    </source>
</evidence>
<dbReference type="Proteomes" id="UP000663860">
    <property type="component" value="Unassembled WGS sequence"/>
</dbReference>
<dbReference type="GO" id="GO:0005524">
    <property type="term" value="F:ATP binding"/>
    <property type="evidence" value="ECO:0007669"/>
    <property type="project" value="InterPro"/>
</dbReference>
<proteinExistence type="predicted"/>
<protein>
    <recommendedName>
        <fullName evidence="1">Protein kinase domain-containing protein</fullName>
    </recommendedName>
</protein>
<comment type="caution">
    <text evidence="2">The sequence shown here is derived from an EMBL/GenBank/DDBJ whole genome shotgun (WGS) entry which is preliminary data.</text>
</comment>
<dbReference type="PROSITE" id="PS50011">
    <property type="entry name" value="PROTEIN_KINASE_DOM"/>
    <property type="match status" value="1"/>
</dbReference>
<sequence>MFDAKIEDVLLDPSKSQAWIKYPYNPTDAKNALELYNKNSHSFGLACKIVPEPIQERELCKSFIQIVGLPSEINKNDLESKFGKQKYGFYDISTEDHSVSSHKYIYFKSLPSEAQARIFVQKWDGKYFGENRLRCQLETQREVYYSYTGSTNQSPHDAVSSQLSQTKPQCFPVFLPSGWQLALDGPDEFKNILSGQGDIRLIRHGNEYAVLKVYKNFEILQKKLDQEKLYQKRMRPYREYVALKTIQDLNNVTYLIHTNIPDSEHDTVERQKNDQLKENGKLWIIMKLLKGCTLEKYIEPKEQPKRIIPIRDAVGFSIRLLKIIKSFHERGVVHRDVKPDNIQVEWTSGNKSLFESNITILDFGQAFIQINDQQIDNADFDKEEVPTYPSALYIALGNHFYRVPQLCTPKTPKNIYEEKRLIQLRRSPTIDASSVCAILFWLITGIAPIEEYIKNNSYMPPHYTAESKEAISKAILQARDETGKMIFLSKNTL</sequence>
<dbReference type="GO" id="GO:0004674">
    <property type="term" value="F:protein serine/threonine kinase activity"/>
    <property type="evidence" value="ECO:0007669"/>
    <property type="project" value="TreeGrafter"/>
</dbReference>
<reference evidence="2" key="1">
    <citation type="submission" date="2021-02" db="EMBL/GenBank/DDBJ databases">
        <authorList>
            <person name="Nowell W R."/>
        </authorList>
    </citation>
    <scope>NUCLEOTIDE SEQUENCE</scope>
</reference>
<dbReference type="GO" id="GO:0005634">
    <property type="term" value="C:nucleus"/>
    <property type="evidence" value="ECO:0007669"/>
    <property type="project" value="TreeGrafter"/>
</dbReference>
<evidence type="ECO:0000313" key="2">
    <source>
        <dbReference type="EMBL" id="CAF0726298.1"/>
    </source>
</evidence>
<dbReference type="InterPro" id="IPR011009">
    <property type="entry name" value="Kinase-like_dom_sf"/>
</dbReference>
<dbReference type="InterPro" id="IPR000719">
    <property type="entry name" value="Prot_kinase_dom"/>
</dbReference>
<gene>
    <name evidence="2" type="ORF">IZO911_LOCUS2449</name>
</gene>
<dbReference type="EMBL" id="CAJNOE010000012">
    <property type="protein sequence ID" value="CAF0726298.1"/>
    <property type="molecule type" value="Genomic_DNA"/>
</dbReference>
<dbReference type="PANTHER" id="PTHR44167">
    <property type="entry name" value="OVARIAN-SPECIFIC SERINE/THREONINE-PROTEIN KINASE LOK-RELATED"/>
    <property type="match status" value="1"/>
</dbReference>